<sequence length="191" mass="19834">MRSRKFPGKRAVRGSPAWSAVYAAGLRRGRSPLRAEAAAARNRLSRGQTPTPSVDQHSTLPSSGRAQAVSSPRPLHTHSNASFTPPPRPLFRSASRAPSALRGASPRPPAPARCTAVVACADACPLRKPIGQRMGPVPPRACAAIAAMASLQWGGDAGAAESERLSSHVTATELGDIAAGVERPLAEGRSK</sequence>
<proteinExistence type="predicted"/>
<dbReference type="Proteomes" id="UP001266305">
    <property type="component" value="Unassembled WGS sequence"/>
</dbReference>
<feature type="compositionally biased region" description="Basic residues" evidence="1">
    <location>
        <begin position="1"/>
        <end position="12"/>
    </location>
</feature>
<evidence type="ECO:0000313" key="3">
    <source>
        <dbReference type="Proteomes" id="UP001266305"/>
    </source>
</evidence>
<comment type="caution">
    <text evidence="2">The sequence shown here is derived from an EMBL/GenBank/DDBJ whole genome shotgun (WGS) entry which is preliminary data.</text>
</comment>
<accession>A0ABQ9USH0</accession>
<gene>
    <name evidence="2" type="ORF">P7K49_021068</name>
</gene>
<dbReference type="EMBL" id="JASSZA010000010">
    <property type="protein sequence ID" value="KAK2099720.1"/>
    <property type="molecule type" value="Genomic_DNA"/>
</dbReference>
<organism evidence="2 3">
    <name type="scientific">Saguinus oedipus</name>
    <name type="common">Cotton-top tamarin</name>
    <name type="synonym">Oedipomidas oedipus</name>
    <dbReference type="NCBI Taxonomy" id="9490"/>
    <lineage>
        <taxon>Eukaryota</taxon>
        <taxon>Metazoa</taxon>
        <taxon>Chordata</taxon>
        <taxon>Craniata</taxon>
        <taxon>Vertebrata</taxon>
        <taxon>Euteleostomi</taxon>
        <taxon>Mammalia</taxon>
        <taxon>Eutheria</taxon>
        <taxon>Euarchontoglires</taxon>
        <taxon>Primates</taxon>
        <taxon>Haplorrhini</taxon>
        <taxon>Platyrrhini</taxon>
        <taxon>Cebidae</taxon>
        <taxon>Callitrichinae</taxon>
        <taxon>Saguinus</taxon>
    </lineage>
</organism>
<evidence type="ECO:0000313" key="2">
    <source>
        <dbReference type="EMBL" id="KAK2099720.1"/>
    </source>
</evidence>
<feature type="region of interest" description="Disordered" evidence="1">
    <location>
        <begin position="29"/>
        <end position="112"/>
    </location>
</feature>
<feature type="compositionally biased region" description="Low complexity" evidence="1">
    <location>
        <begin position="90"/>
        <end position="105"/>
    </location>
</feature>
<protein>
    <submittedName>
        <fullName evidence="2">Uncharacterized protein</fullName>
    </submittedName>
</protein>
<feature type="region of interest" description="Disordered" evidence="1">
    <location>
        <begin position="1"/>
        <end position="20"/>
    </location>
</feature>
<feature type="compositionally biased region" description="Low complexity" evidence="1">
    <location>
        <begin position="32"/>
        <end position="46"/>
    </location>
</feature>
<evidence type="ECO:0000256" key="1">
    <source>
        <dbReference type="SAM" id="MobiDB-lite"/>
    </source>
</evidence>
<reference evidence="2 3" key="1">
    <citation type="submission" date="2023-05" db="EMBL/GenBank/DDBJ databases">
        <title>B98-5 Cell Line De Novo Hybrid Assembly: An Optical Mapping Approach.</title>
        <authorList>
            <person name="Kananen K."/>
            <person name="Auerbach J.A."/>
            <person name="Kautto E."/>
            <person name="Blachly J.S."/>
        </authorList>
    </citation>
    <scope>NUCLEOTIDE SEQUENCE [LARGE SCALE GENOMIC DNA]</scope>
    <source>
        <strain evidence="2">B95-8</strain>
        <tissue evidence="2">Cell line</tissue>
    </source>
</reference>
<feature type="compositionally biased region" description="Polar residues" evidence="1">
    <location>
        <begin position="47"/>
        <end position="70"/>
    </location>
</feature>
<keyword evidence="3" id="KW-1185">Reference proteome</keyword>
<name>A0ABQ9USH0_SAGOE</name>